<reference evidence="1 2" key="1">
    <citation type="submission" date="2017-09" db="EMBL/GenBank/DDBJ databases">
        <authorList>
            <consortium name="International Durum Wheat Genome Sequencing Consortium (IDWGSC)"/>
            <person name="Milanesi L."/>
        </authorList>
    </citation>
    <scope>NUCLEOTIDE SEQUENCE [LARGE SCALE GENOMIC DNA]</scope>
    <source>
        <strain evidence="2">cv. Svevo</strain>
    </source>
</reference>
<proteinExistence type="predicted"/>
<evidence type="ECO:0000313" key="1">
    <source>
        <dbReference type="EMBL" id="VAH31284.1"/>
    </source>
</evidence>
<name>A0A9R1R7L3_TRITD</name>
<accession>A0A9R1R7L3</accession>
<gene>
    <name evidence="1" type="ORF">TRITD_2Av1G157130</name>
</gene>
<keyword evidence="2" id="KW-1185">Reference proteome</keyword>
<dbReference type="AlphaFoldDB" id="A0A9R1R7L3"/>
<organism evidence="1 2">
    <name type="scientific">Triticum turgidum subsp. durum</name>
    <name type="common">Durum wheat</name>
    <name type="synonym">Triticum durum</name>
    <dbReference type="NCBI Taxonomy" id="4567"/>
    <lineage>
        <taxon>Eukaryota</taxon>
        <taxon>Viridiplantae</taxon>
        <taxon>Streptophyta</taxon>
        <taxon>Embryophyta</taxon>
        <taxon>Tracheophyta</taxon>
        <taxon>Spermatophyta</taxon>
        <taxon>Magnoliopsida</taxon>
        <taxon>Liliopsida</taxon>
        <taxon>Poales</taxon>
        <taxon>Poaceae</taxon>
        <taxon>BOP clade</taxon>
        <taxon>Pooideae</taxon>
        <taxon>Triticodae</taxon>
        <taxon>Triticeae</taxon>
        <taxon>Triticinae</taxon>
        <taxon>Triticum</taxon>
    </lineage>
</organism>
<sequence length="152" mass="17679">MYSFNCSAILFMSMASILRTKHFLVLFPQSNYGLQCHHPRQLTSKVHRYQVLDALVTLFSRANISADVRVVGGWLFRQLLPHGEDEFTAFHLKLLKVKKKFCIVLTVLTPFPELSSYACFWSWLWSRTFSLARKVGTLRELDHPYAFPHKSV</sequence>
<protein>
    <submittedName>
        <fullName evidence="1">Uncharacterized protein</fullName>
    </submittedName>
</protein>
<dbReference type="EMBL" id="LT934113">
    <property type="protein sequence ID" value="VAH31284.1"/>
    <property type="molecule type" value="Genomic_DNA"/>
</dbReference>
<dbReference type="Proteomes" id="UP000324705">
    <property type="component" value="Chromosome 2A"/>
</dbReference>
<evidence type="ECO:0000313" key="2">
    <source>
        <dbReference type="Proteomes" id="UP000324705"/>
    </source>
</evidence>
<dbReference type="Gramene" id="TRITD2Av1G157130.23">
    <property type="protein sequence ID" value="TRITD2Av1G157130.23"/>
    <property type="gene ID" value="TRITD2Av1G157130"/>
</dbReference>